<keyword evidence="7" id="KW-1185">Reference proteome</keyword>
<dbReference type="InterPro" id="IPR035848">
    <property type="entry name" value="SH3BP2"/>
</dbReference>
<feature type="compositionally biased region" description="Polar residues" evidence="3">
    <location>
        <begin position="264"/>
        <end position="282"/>
    </location>
</feature>
<dbReference type="CDD" id="cd00173">
    <property type="entry name" value="SH2"/>
    <property type="match status" value="1"/>
</dbReference>
<dbReference type="GO" id="GO:0007165">
    <property type="term" value="P:signal transduction"/>
    <property type="evidence" value="ECO:0007669"/>
    <property type="project" value="InterPro"/>
</dbReference>
<feature type="compositionally biased region" description="Pro residues" evidence="3">
    <location>
        <begin position="228"/>
        <end position="237"/>
    </location>
</feature>
<feature type="domain" description="SH2" evidence="4">
    <location>
        <begin position="375"/>
        <end position="466"/>
    </location>
</feature>
<feature type="region of interest" description="Disordered" evidence="3">
    <location>
        <begin position="1"/>
        <end position="38"/>
    </location>
</feature>
<keyword evidence="1 2" id="KW-0727">SH2 domain</keyword>
<proteinExistence type="predicted"/>
<dbReference type="InterPro" id="IPR001849">
    <property type="entry name" value="PH_domain"/>
</dbReference>
<evidence type="ECO:0000259" key="4">
    <source>
        <dbReference type="PROSITE" id="PS50001"/>
    </source>
</evidence>
<dbReference type="PANTHER" id="PTHR15126">
    <property type="entry name" value="SH3-BINDING"/>
    <property type="match status" value="1"/>
</dbReference>
<reference evidence="6" key="1">
    <citation type="submission" date="2023-01" db="EMBL/GenBank/DDBJ databases">
        <title>Genome assembly of the deep-sea coral Lophelia pertusa.</title>
        <authorList>
            <person name="Herrera S."/>
            <person name="Cordes E."/>
        </authorList>
    </citation>
    <scope>NUCLEOTIDE SEQUENCE</scope>
    <source>
        <strain evidence="6">USNM1676648</strain>
        <tissue evidence="6">Polyp</tissue>
    </source>
</reference>
<dbReference type="InterPro" id="IPR000980">
    <property type="entry name" value="SH2"/>
</dbReference>
<dbReference type="SUPFAM" id="SSF55550">
    <property type="entry name" value="SH2 domain"/>
    <property type="match status" value="1"/>
</dbReference>
<sequence>MATNTPRRAGATLPPCNSPSLVDDGRKRSSSETQQLVPEPFQSIPAQELLKDNCRKCGWIRKEGGNIKTWRDRYVIIHKGCLYYYNKPEATNTAGKFSLSGYRLSPAPEKSSKFQWTFKLVHLQPEKRTYYFAAYSEQEMTEWIESITTDMSEYCGNGRQNIIDPAETGDMEYCYPEVEPKFDLAALFGKSLLPVPGSTVASQPTSEPMYCPPPDIDPKDVQRKSPRQPRPTPPSPQPGHGRPKAGFSYIPGGSPSLRPMRQPSPGSSPLFSHKSNVPQTLPSRHGKPLPPPKPLPRPPLTKHATEPTLKYPILQSDEHDEDEEGEGYLDIVPDTKPEDVINEGRQSTLSRSVQGFPDGRSFRQNHNEDVLPASALRLDMDKMDVLSLLENKRGVYIMRGSQTAQSKRALSVWTGDRVRHYMIFYDQKLGFALDPDGERFDKLEDLLRHYYAFDLPKCDVKLIRPYK</sequence>
<evidence type="ECO:0000256" key="3">
    <source>
        <dbReference type="SAM" id="MobiDB-lite"/>
    </source>
</evidence>
<dbReference type="EMBL" id="MU826826">
    <property type="protein sequence ID" value="KAJ7375153.1"/>
    <property type="molecule type" value="Genomic_DNA"/>
</dbReference>
<dbReference type="Gene3D" id="3.30.505.10">
    <property type="entry name" value="SH2 domain"/>
    <property type="match status" value="1"/>
</dbReference>
<organism evidence="6 7">
    <name type="scientific">Desmophyllum pertusum</name>
    <dbReference type="NCBI Taxonomy" id="174260"/>
    <lineage>
        <taxon>Eukaryota</taxon>
        <taxon>Metazoa</taxon>
        <taxon>Cnidaria</taxon>
        <taxon>Anthozoa</taxon>
        <taxon>Hexacorallia</taxon>
        <taxon>Scleractinia</taxon>
        <taxon>Caryophylliina</taxon>
        <taxon>Caryophylliidae</taxon>
        <taxon>Desmophyllum</taxon>
    </lineage>
</organism>
<evidence type="ECO:0000256" key="1">
    <source>
        <dbReference type="ARBA" id="ARBA00022999"/>
    </source>
</evidence>
<accession>A0A9W9Z4I3</accession>
<gene>
    <name evidence="6" type="ORF">OS493_001891</name>
</gene>
<dbReference type="PROSITE" id="PS50003">
    <property type="entry name" value="PH_DOMAIN"/>
    <property type="match status" value="1"/>
</dbReference>
<dbReference type="Gene3D" id="2.30.29.30">
    <property type="entry name" value="Pleckstrin-homology domain (PH domain)/Phosphotyrosine-binding domain (PTB)"/>
    <property type="match status" value="1"/>
</dbReference>
<evidence type="ECO:0000313" key="7">
    <source>
        <dbReference type="Proteomes" id="UP001163046"/>
    </source>
</evidence>
<feature type="domain" description="PH" evidence="5">
    <location>
        <begin position="53"/>
        <end position="152"/>
    </location>
</feature>
<feature type="compositionally biased region" description="Pro residues" evidence="3">
    <location>
        <begin position="288"/>
        <end position="299"/>
    </location>
</feature>
<dbReference type="Proteomes" id="UP001163046">
    <property type="component" value="Unassembled WGS sequence"/>
</dbReference>
<dbReference type="SMART" id="SM00233">
    <property type="entry name" value="PH"/>
    <property type="match status" value="1"/>
</dbReference>
<dbReference type="OrthoDB" id="10254483at2759"/>
<dbReference type="PROSITE" id="PS50001">
    <property type="entry name" value="SH2"/>
    <property type="match status" value="1"/>
</dbReference>
<dbReference type="SMART" id="SM00252">
    <property type="entry name" value="SH2"/>
    <property type="match status" value="1"/>
</dbReference>
<dbReference type="Pfam" id="PF00169">
    <property type="entry name" value="PH"/>
    <property type="match status" value="1"/>
</dbReference>
<name>A0A9W9Z4I3_9CNID</name>
<dbReference type="InterPro" id="IPR036860">
    <property type="entry name" value="SH2_dom_sf"/>
</dbReference>
<feature type="region of interest" description="Disordered" evidence="3">
    <location>
        <begin position="197"/>
        <end position="339"/>
    </location>
</feature>
<dbReference type="AlphaFoldDB" id="A0A9W9Z4I3"/>
<comment type="caution">
    <text evidence="6">The sequence shown here is derived from an EMBL/GenBank/DDBJ whole genome shotgun (WGS) entry which is preliminary data.</text>
</comment>
<evidence type="ECO:0000256" key="2">
    <source>
        <dbReference type="PROSITE-ProRule" id="PRU00191"/>
    </source>
</evidence>
<evidence type="ECO:0000259" key="5">
    <source>
        <dbReference type="PROSITE" id="PS50003"/>
    </source>
</evidence>
<dbReference type="PANTHER" id="PTHR15126:SF4">
    <property type="entry name" value="SH3 DOMAIN-BINDING PROTEIN 2"/>
    <property type="match status" value="1"/>
</dbReference>
<dbReference type="InterPro" id="IPR011993">
    <property type="entry name" value="PH-like_dom_sf"/>
</dbReference>
<feature type="compositionally biased region" description="Acidic residues" evidence="3">
    <location>
        <begin position="318"/>
        <end position="327"/>
    </location>
</feature>
<dbReference type="SUPFAM" id="SSF50729">
    <property type="entry name" value="PH domain-like"/>
    <property type="match status" value="1"/>
</dbReference>
<protein>
    <submittedName>
        <fullName evidence="6">Uncharacterized protein</fullName>
    </submittedName>
</protein>
<dbReference type="CDD" id="cd13308">
    <property type="entry name" value="PH_3BP2"/>
    <property type="match status" value="1"/>
</dbReference>
<dbReference type="GO" id="GO:0017124">
    <property type="term" value="F:SH3 domain binding"/>
    <property type="evidence" value="ECO:0007669"/>
    <property type="project" value="TreeGrafter"/>
</dbReference>
<evidence type="ECO:0000313" key="6">
    <source>
        <dbReference type="EMBL" id="KAJ7375153.1"/>
    </source>
</evidence>
<dbReference type="Pfam" id="PF00017">
    <property type="entry name" value="SH2"/>
    <property type="match status" value="1"/>
</dbReference>